<dbReference type="RefSeq" id="WP_034651768.1">
    <property type="nucleotide sequence ID" value="NZ_BCVB01000015.1"/>
</dbReference>
<gene>
    <name evidence="1" type="ORF">BG04_4922</name>
</gene>
<dbReference type="AlphaFoldDB" id="A0A0B6AJX3"/>
<organism evidence="1 2">
    <name type="scientific">Priestia megaterium (strain ATCC 14581 / DSM 32 / CCUG 1817 / JCM 2506 / NBRC 15308 / NCIMB 9376 / NCTC 10342 / NRRL B-14308 / VKM B-512 / Ford 19)</name>
    <name type="common">Bacillus megaterium</name>
    <dbReference type="NCBI Taxonomy" id="1348623"/>
    <lineage>
        <taxon>Bacteria</taxon>
        <taxon>Bacillati</taxon>
        <taxon>Bacillota</taxon>
        <taxon>Bacilli</taxon>
        <taxon>Bacillales</taxon>
        <taxon>Bacillaceae</taxon>
        <taxon>Priestia</taxon>
    </lineage>
</organism>
<name>A0A0B6AJX3_PRIM2</name>
<protein>
    <submittedName>
        <fullName evidence="1">Putative membrane protein</fullName>
    </submittedName>
</protein>
<dbReference type="HOGENOM" id="CLU_140270_0_0_9"/>
<dbReference type="EMBL" id="CP009920">
    <property type="protein sequence ID" value="AJI21352.1"/>
    <property type="molecule type" value="Genomic_DNA"/>
</dbReference>
<sequence>MIGLIIAIIAFNFIAFTTNKRLTGNQIFHIWMFTIAFQHMFDVFIDLKYHAYWYFTKHADWKGILVHTVLLPPVNMMFLNWYPFKKPIMKKICYLTFWLVGILLYEMITLLQEPWGYFHYGWWNLGYSAIIDPMLLLIMLGCYKWICKLERKLLVCKKAK</sequence>
<evidence type="ECO:0000313" key="2">
    <source>
        <dbReference type="Proteomes" id="UP000031829"/>
    </source>
</evidence>
<proteinExistence type="predicted"/>
<dbReference type="GeneID" id="93642898"/>
<evidence type="ECO:0000313" key="1">
    <source>
        <dbReference type="EMBL" id="AJI21352.1"/>
    </source>
</evidence>
<dbReference type="KEGG" id="bmeg:BG04_4922"/>
<dbReference type="Proteomes" id="UP000031829">
    <property type="component" value="Chromosome"/>
</dbReference>
<reference evidence="1 2" key="1">
    <citation type="journal article" date="2015" name="Genome Announc.">
        <title>Complete genome sequences for 35 biothreat assay-relevant bacillus species.</title>
        <authorList>
            <person name="Johnson S.L."/>
            <person name="Daligault H.E."/>
            <person name="Davenport K.W."/>
            <person name="Jaissle J."/>
            <person name="Frey K.G."/>
            <person name="Ladner J.T."/>
            <person name="Broomall S.M."/>
            <person name="Bishop-Lilly K.A."/>
            <person name="Bruce D.C."/>
            <person name="Gibbons H.S."/>
            <person name="Coyne S.R."/>
            <person name="Lo C.C."/>
            <person name="Meincke L."/>
            <person name="Munk A.C."/>
            <person name="Koroleva G.I."/>
            <person name="Rosenzweig C.N."/>
            <person name="Palacios G.F."/>
            <person name="Redden C.L."/>
            <person name="Minogue T.D."/>
            <person name="Chain P.S."/>
        </authorList>
    </citation>
    <scope>NUCLEOTIDE SEQUENCE [LARGE SCALE GENOMIC DNA]</scope>
    <source>
        <strain evidence="2">ATCC 14581 / DSM 32 / JCM 2506 / NBRC 15308 / NCIMB 9376 / NCTC 10342 / NRRL B-14308 / VKM B-512</strain>
    </source>
</reference>
<accession>A0A0B6AJX3</accession>